<dbReference type="Gramene" id="Pp3c7_10130V3.2">
    <property type="protein sequence ID" value="Pp3c7_10130V3.2"/>
    <property type="gene ID" value="Pp3c7_10130"/>
</dbReference>
<reference evidence="15 17" key="2">
    <citation type="journal article" date="2018" name="Plant J.">
        <title>The Physcomitrella patens chromosome-scale assembly reveals moss genome structure and evolution.</title>
        <authorList>
            <person name="Lang D."/>
            <person name="Ullrich K.K."/>
            <person name="Murat F."/>
            <person name="Fuchs J."/>
            <person name="Jenkins J."/>
            <person name="Haas F.B."/>
            <person name="Piednoel M."/>
            <person name="Gundlach H."/>
            <person name="Van Bel M."/>
            <person name="Meyberg R."/>
            <person name="Vives C."/>
            <person name="Morata J."/>
            <person name="Symeonidi A."/>
            <person name="Hiss M."/>
            <person name="Muchero W."/>
            <person name="Kamisugi Y."/>
            <person name="Saleh O."/>
            <person name="Blanc G."/>
            <person name="Decker E.L."/>
            <person name="van Gessel N."/>
            <person name="Grimwood J."/>
            <person name="Hayes R.D."/>
            <person name="Graham S.W."/>
            <person name="Gunter L.E."/>
            <person name="McDaniel S.F."/>
            <person name="Hoernstein S.N.W."/>
            <person name="Larsson A."/>
            <person name="Li F.W."/>
            <person name="Perroud P.F."/>
            <person name="Phillips J."/>
            <person name="Ranjan P."/>
            <person name="Rokshar D.S."/>
            <person name="Rothfels C.J."/>
            <person name="Schneider L."/>
            <person name="Shu S."/>
            <person name="Stevenson D.W."/>
            <person name="Thummler F."/>
            <person name="Tillich M."/>
            <person name="Villarreal Aguilar J.C."/>
            <person name="Widiez T."/>
            <person name="Wong G.K."/>
            <person name="Wymore A."/>
            <person name="Zhang Y."/>
            <person name="Zimmer A.D."/>
            <person name="Quatrano R.S."/>
            <person name="Mayer K.F.X."/>
            <person name="Goodstein D."/>
            <person name="Casacuberta J.M."/>
            <person name="Vandepoele K."/>
            <person name="Reski R."/>
            <person name="Cuming A.C."/>
            <person name="Tuskan G.A."/>
            <person name="Maumus F."/>
            <person name="Salse J."/>
            <person name="Schmutz J."/>
            <person name="Rensing S.A."/>
        </authorList>
    </citation>
    <scope>NUCLEOTIDE SEQUENCE [LARGE SCALE GENOMIC DNA]</scope>
    <source>
        <strain evidence="16 17">cv. Gransden 2004</strain>
    </source>
</reference>
<reference evidence="15 17" key="1">
    <citation type="journal article" date="2008" name="Science">
        <title>The Physcomitrella genome reveals evolutionary insights into the conquest of land by plants.</title>
        <authorList>
            <person name="Rensing S."/>
            <person name="Lang D."/>
            <person name="Zimmer A."/>
            <person name="Terry A."/>
            <person name="Salamov A."/>
            <person name="Shapiro H."/>
            <person name="Nishiyama T."/>
            <person name="Perroud P.-F."/>
            <person name="Lindquist E."/>
            <person name="Kamisugi Y."/>
            <person name="Tanahashi T."/>
            <person name="Sakakibara K."/>
            <person name="Fujita T."/>
            <person name="Oishi K."/>
            <person name="Shin-I T."/>
            <person name="Kuroki Y."/>
            <person name="Toyoda A."/>
            <person name="Suzuki Y."/>
            <person name="Hashimoto A."/>
            <person name="Yamaguchi K."/>
            <person name="Sugano A."/>
            <person name="Kohara Y."/>
            <person name="Fujiyama A."/>
            <person name="Anterola A."/>
            <person name="Aoki S."/>
            <person name="Ashton N."/>
            <person name="Barbazuk W.B."/>
            <person name="Barker E."/>
            <person name="Bennetzen J."/>
            <person name="Bezanilla M."/>
            <person name="Blankenship R."/>
            <person name="Cho S.H."/>
            <person name="Dutcher S."/>
            <person name="Estelle M."/>
            <person name="Fawcett J.A."/>
            <person name="Gundlach H."/>
            <person name="Hanada K."/>
            <person name="Heyl A."/>
            <person name="Hicks K.A."/>
            <person name="Hugh J."/>
            <person name="Lohr M."/>
            <person name="Mayer K."/>
            <person name="Melkozernov A."/>
            <person name="Murata T."/>
            <person name="Nelson D."/>
            <person name="Pils B."/>
            <person name="Prigge M."/>
            <person name="Reiss B."/>
            <person name="Renner T."/>
            <person name="Rombauts S."/>
            <person name="Rushton P."/>
            <person name="Sanderfoot A."/>
            <person name="Schween G."/>
            <person name="Shiu S.-H."/>
            <person name="Stueber K."/>
            <person name="Theodoulou F.L."/>
            <person name="Tu H."/>
            <person name="Van de Peer Y."/>
            <person name="Verrier P.J."/>
            <person name="Waters E."/>
            <person name="Wood A."/>
            <person name="Yang L."/>
            <person name="Cove D."/>
            <person name="Cuming A."/>
            <person name="Hasebe M."/>
            <person name="Lucas S."/>
            <person name="Mishler D.B."/>
            <person name="Reski R."/>
            <person name="Grigoriev I."/>
            <person name="Quatrano R.S."/>
            <person name="Boore J.L."/>
        </authorList>
    </citation>
    <scope>NUCLEOTIDE SEQUENCE [LARGE SCALE GENOMIC DNA]</scope>
    <source>
        <strain evidence="16 17">cv. Gransden 2004</strain>
    </source>
</reference>
<dbReference type="PROSITE" id="PS50192">
    <property type="entry name" value="T_SNARE"/>
    <property type="match status" value="1"/>
</dbReference>
<keyword evidence="8" id="KW-0333">Golgi apparatus</keyword>
<keyword evidence="3" id="KW-0813">Transport</keyword>
<dbReference type="AlphaFoldDB" id="A9SK71"/>
<comment type="function">
    <text evidence="12">Required for vesicular transport from the ER to the Golgi complex. Functions as a SNARE associated with ER-derived vesicles.</text>
</comment>
<organism evidence="15">
    <name type="scientific">Physcomitrium patens</name>
    <name type="common">Spreading-leaved earth moss</name>
    <name type="synonym">Physcomitrella patens</name>
    <dbReference type="NCBI Taxonomy" id="3218"/>
    <lineage>
        <taxon>Eukaryota</taxon>
        <taxon>Viridiplantae</taxon>
        <taxon>Streptophyta</taxon>
        <taxon>Embryophyta</taxon>
        <taxon>Bryophyta</taxon>
        <taxon>Bryophytina</taxon>
        <taxon>Bryopsida</taxon>
        <taxon>Funariidae</taxon>
        <taxon>Funariales</taxon>
        <taxon>Funariaceae</taxon>
        <taxon>Physcomitrium</taxon>
    </lineage>
</organism>
<dbReference type="Gene3D" id="1.20.5.110">
    <property type="match status" value="1"/>
</dbReference>
<protein>
    <recommendedName>
        <fullName evidence="14">t-SNARE coiled-coil homology domain-containing protein</fullName>
    </recommendedName>
</protein>
<evidence type="ECO:0000256" key="5">
    <source>
        <dbReference type="ARBA" id="ARBA00022824"/>
    </source>
</evidence>
<evidence type="ECO:0000313" key="15">
    <source>
        <dbReference type="EMBL" id="PNR51017.1"/>
    </source>
</evidence>
<dbReference type="OMA" id="ANSHRVG"/>
<feature type="transmembrane region" description="Helical" evidence="13">
    <location>
        <begin position="98"/>
        <end position="116"/>
    </location>
</feature>
<dbReference type="EnsemblPlants" id="Pp3c7_10130V3.1">
    <property type="protein sequence ID" value="Pp3c7_10130V3.1"/>
    <property type="gene ID" value="Pp3c7_10130"/>
</dbReference>
<dbReference type="SUPFAM" id="SSF58038">
    <property type="entry name" value="SNARE fusion complex"/>
    <property type="match status" value="1"/>
</dbReference>
<evidence type="ECO:0000256" key="4">
    <source>
        <dbReference type="ARBA" id="ARBA00022692"/>
    </source>
</evidence>
<evidence type="ECO:0000256" key="1">
    <source>
        <dbReference type="ARBA" id="ARBA00004163"/>
    </source>
</evidence>
<dbReference type="InterPro" id="IPR000727">
    <property type="entry name" value="T_SNARE_dom"/>
</dbReference>
<sequence>MAWTDDSLGRRRNPNYSYNSDQVQLRVDPRDQLDEEIYGLRNKVAQLKQVAQHIDTETKYQNELLNQLEETVAKGQAILKITMKRLNRTLNQRGISPLYLAIVFALLCFFSVYLYIKFHRRT</sequence>
<dbReference type="Proteomes" id="UP000006727">
    <property type="component" value="Chromosome 7"/>
</dbReference>
<evidence type="ECO:0000313" key="16">
    <source>
        <dbReference type="EnsemblPlants" id="Pp3c7_10130V3.1"/>
    </source>
</evidence>
<dbReference type="STRING" id="3218.A9SK71"/>
<evidence type="ECO:0000256" key="13">
    <source>
        <dbReference type="SAM" id="Phobius"/>
    </source>
</evidence>
<feature type="domain" description="T-SNARE coiled-coil homology" evidence="14">
    <location>
        <begin position="27"/>
        <end position="89"/>
    </location>
</feature>
<keyword evidence="5" id="KW-0256">Endoplasmic reticulum</keyword>
<keyword evidence="17" id="KW-1185">Reference proteome</keyword>
<dbReference type="KEGG" id="ppp:112284597"/>
<evidence type="ECO:0000256" key="11">
    <source>
        <dbReference type="ARBA" id="ARBA00037962"/>
    </source>
</evidence>
<evidence type="ECO:0000256" key="2">
    <source>
        <dbReference type="ARBA" id="ARBA00004394"/>
    </source>
</evidence>
<evidence type="ECO:0000256" key="9">
    <source>
        <dbReference type="ARBA" id="ARBA00023054"/>
    </source>
</evidence>
<comment type="similarity">
    <text evidence="11">Belongs to the BET1 family.</text>
</comment>
<evidence type="ECO:0000256" key="10">
    <source>
        <dbReference type="ARBA" id="ARBA00023136"/>
    </source>
</evidence>
<dbReference type="GO" id="GO:0015031">
    <property type="term" value="P:protein transport"/>
    <property type="evidence" value="ECO:0007669"/>
    <property type="project" value="UniProtKB-KW"/>
</dbReference>
<keyword evidence="7 13" id="KW-1133">Transmembrane helix</keyword>
<name>A9SK71_PHYPA</name>
<gene>
    <name evidence="16" type="primary">LOC112284597</name>
    <name evidence="15" type="ORF">PHYPA_010203</name>
</gene>
<dbReference type="FunFam" id="1.20.5.110:FF:000056">
    <property type="entry name" value="Bet1-like protein At4g14600"/>
    <property type="match status" value="1"/>
</dbReference>
<dbReference type="FunCoup" id="A9SK71">
    <property type="interactions" value="535"/>
</dbReference>
<dbReference type="CDD" id="cd15841">
    <property type="entry name" value="SNARE_Qc"/>
    <property type="match status" value="1"/>
</dbReference>
<evidence type="ECO:0000256" key="3">
    <source>
        <dbReference type="ARBA" id="ARBA00022448"/>
    </source>
</evidence>
<comment type="subcellular location">
    <subcellularLocation>
        <location evidence="1">Endoplasmic reticulum membrane</location>
        <topology evidence="1">Single-pass type IV membrane protein</topology>
    </subcellularLocation>
    <subcellularLocation>
        <location evidence="2">Golgi apparatus membrane</location>
    </subcellularLocation>
</comment>
<dbReference type="RefSeq" id="XP_024380285.1">
    <property type="nucleotide sequence ID" value="XM_024524517.2"/>
</dbReference>
<evidence type="ECO:0000256" key="7">
    <source>
        <dbReference type="ARBA" id="ARBA00022989"/>
    </source>
</evidence>
<evidence type="ECO:0000256" key="8">
    <source>
        <dbReference type="ARBA" id="ARBA00023034"/>
    </source>
</evidence>
<dbReference type="PANTHER" id="PTHR12791">
    <property type="entry name" value="GOLGI SNARE BET1-RELATED"/>
    <property type="match status" value="1"/>
</dbReference>
<dbReference type="EMBL" id="ABEU02000007">
    <property type="protein sequence ID" value="PNR51017.1"/>
    <property type="molecule type" value="Genomic_DNA"/>
</dbReference>
<keyword evidence="9" id="KW-0175">Coiled coil</keyword>
<dbReference type="OrthoDB" id="261831at2759"/>
<keyword evidence="6" id="KW-0653">Protein transport</keyword>
<evidence type="ECO:0000313" key="17">
    <source>
        <dbReference type="Proteomes" id="UP000006727"/>
    </source>
</evidence>
<dbReference type="Gramene" id="Pp3c7_10130V3.1">
    <property type="protein sequence ID" value="Pp3c7_10130V3.1"/>
    <property type="gene ID" value="Pp3c7_10130"/>
</dbReference>
<evidence type="ECO:0000256" key="12">
    <source>
        <dbReference type="ARBA" id="ARBA00060029"/>
    </source>
</evidence>
<dbReference type="GeneID" id="112284597"/>
<dbReference type="HOGENOM" id="CLU_148320_0_0_1"/>
<dbReference type="GO" id="GO:0000139">
    <property type="term" value="C:Golgi membrane"/>
    <property type="evidence" value="ECO:0007669"/>
    <property type="project" value="UniProtKB-SubCell"/>
</dbReference>
<evidence type="ECO:0000256" key="6">
    <source>
        <dbReference type="ARBA" id="ARBA00022927"/>
    </source>
</evidence>
<keyword evidence="4 13" id="KW-0812">Transmembrane</keyword>
<keyword evidence="10 13" id="KW-0472">Membrane</keyword>
<accession>A9SK71</accession>
<proteinExistence type="inferred from homology"/>
<evidence type="ECO:0000259" key="14">
    <source>
        <dbReference type="PROSITE" id="PS50192"/>
    </source>
</evidence>
<reference evidence="16" key="3">
    <citation type="submission" date="2020-12" db="UniProtKB">
        <authorList>
            <consortium name="EnsemblPlants"/>
        </authorList>
    </citation>
    <scope>IDENTIFICATION</scope>
</reference>
<dbReference type="EnsemblPlants" id="Pp3c7_10130V3.2">
    <property type="protein sequence ID" value="Pp3c7_10130V3.2"/>
    <property type="gene ID" value="Pp3c7_10130"/>
</dbReference>
<dbReference type="GO" id="GO:0005789">
    <property type="term" value="C:endoplasmic reticulum membrane"/>
    <property type="evidence" value="ECO:0007669"/>
    <property type="project" value="UniProtKB-SubCell"/>
</dbReference>